<dbReference type="SUPFAM" id="SSF53335">
    <property type="entry name" value="S-adenosyl-L-methionine-dependent methyltransferases"/>
    <property type="match status" value="1"/>
</dbReference>
<dbReference type="PANTHER" id="PTHR10509">
    <property type="entry name" value="O-METHYLTRANSFERASE-RELATED"/>
    <property type="match status" value="1"/>
</dbReference>
<accession>A0A3S9I4R7</accession>
<dbReference type="Pfam" id="PF01596">
    <property type="entry name" value="Methyltransf_3"/>
    <property type="match status" value="1"/>
</dbReference>
<dbReference type="RefSeq" id="WP_126273419.1">
    <property type="nucleotide sequence ID" value="NZ_CP034463.1"/>
</dbReference>
<evidence type="ECO:0000313" key="5">
    <source>
        <dbReference type="Proteomes" id="UP000280197"/>
    </source>
</evidence>
<dbReference type="InterPro" id="IPR002935">
    <property type="entry name" value="SAM_O-MeTrfase"/>
</dbReference>
<dbReference type="Proteomes" id="UP000280197">
    <property type="component" value="Chromosome"/>
</dbReference>
<dbReference type="Gene3D" id="3.40.50.150">
    <property type="entry name" value="Vaccinia Virus protein VP39"/>
    <property type="match status" value="1"/>
</dbReference>
<protein>
    <submittedName>
        <fullName evidence="4">O-methyltransferase</fullName>
    </submittedName>
</protein>
<dbReference type="EMBL" id="CP034463">
    <property type="protein sequence ID" value="AZP19353.1"/>
    <property type="molecule type" value="Genomic_DNA"/>
</dbReference>
<dbReference type="GO" id="GO:0008171">
    <property type="term" value="F:O-methyltransferase activity"/>
    <property type="evidence" value="ECO:0007669"/>
    <property type="project" value="InterPro"/>
</dbReference>
<dbReference type="PROSITE" id="PS51682">
    <property type="entry name" value="SAM_OMT_I"/>
    <property type="match status" value="1"/>
</dbReference>
<proteinExistence type="predicted"/>
<sequence>MSQQLTWTAVDDYFNGLLVEEDSALLDALRDSAAAGLPGHQVAANQGKLLNLIARARGARSVLEIGTLGGYSTIWLGRALPEGGRLVTLEADARCAEVARANVARAGLADVVDLRLGKALDTLPLLVEEGAGPFDLVFIDADKPSNPDYLRWALRLTRPGSVIVGDNVVRDGAVTDPDSDDPRVQGVRRFTELIAAEPRLTATTVQTVGSKGYDGFTLALVTG</sequence>
<evidence type="ECO:0000256" key="2">
    <source>
        <dbReference type="ARBA" id="ARBA00022679"/>
    </source>
</evidence>
<keyword evidence="2 4" id="KW-0808">Transferase</keyword>
<evidence type="ECO:0000256" key="1">
    <source>
        <dbReference type="ARBA" id="ARBA00022603"/>
    </source>
</evidence>
<dbReference type="GO" id="GO:0008757">
    <property type="term" value="F:S-adenosylmethionine-dependent methyltransferase activity"/>
    <property type="evidence" value="ECO:0007669"/>
    <property type="project" value="TreeGrafter"/>
</dbReference>
<dbReference type="PANTHER" id="PTHR10509:SF14">
    <property type="entry name" value="CAFFEOYL-COA O-METHYLTRANSFERASE 3-RELATED"/>
    <property type="match status" value="1"/>
</dbReference>
<evidence type="ECO:0000313" key="4">
    <source>
        <dbReference type="EMBL" id="AZP19353.1"/>
    </source>
</evidence>
<keyword evidence="3" id="KW-0949">S-adenosyl-L-methionine</keyword>
<name>A0A3S9I4R7_9ACTN</name>
<dbReference type="KEGG" id="saqu:EJC51_26755"/>
<reference evidence="4 5" key="1">
    <citation type="submission" date="2018-12" db="EMBL/GenBank/DDBJ databases">
        <authorList>
            <person name="Li K."/>
        </authorList>
    </citation>
    <scope>NUCLEOTIDE SEQUENCE [LARGE SCALE GENOMIC DNA]</scope>
    <source>
        <strain evidence="5">CR22</strain>
    </source>
</reference>
<keyword evidence="5" id="KW-1185">Reference proteome</keyword>
<gene>
    <name evidence="4" type="ORF">EJC51_26755</name>
</gene>
<dbReference type="AlphaFoldDB" id="A0A3S9I4R7"/>
<keyword evidence="1 4" id="KW-0489">Methyltransferase</keyword>
<evidence type="ECO:0000256" key="3">
    <source>
        <dbReference type="ARBA" id="ARBA00022691"/>
    </source>
</evidence>
<organism evidence="4 5">
    <name type="scientific">Streptomyces aquilus</name>
    <dbReference type="NCBI Taxonomy" id="2548456"/>
    <lineage>
        <taxon>Bacteria</taxon>
        <taxon>Bacillati</taxon>
        <taxon>Actinomycetota</taxon>
        <taxon>Actinomycetes</taxon>
        <taxon>Kitasatosporales</taxon>
        <taxon>Streptomycetaceae</taxon>
        <taxon>Streptomyces</taxon>
    </lineage>
</organism>
<dbReference type="GO" id="GO:0032259">
    <property type="term" value="P:methylation"/>
    <property type="evidence" value="ECO:0007669"/>
    <property type="project" value="UniProtKB-KW"/>
</dbReference>
<dbReference type="InterPro" id="IPR050362">
    <property type="entry name" value="Cation-dep_OMT"/>
</dbReference>
<dbReference type="InterPro" id="IPR029063">
    <property type="entry name" value="SAM-dependent_MTases_sf"/>
</dbReference>